<dbReference type="InterPro" id="IPR010332">
    <property type="entry name" value="ATPase_terminase-su_N"/>
</dbReference>
<evidence type="ECO:0000259" key="2">
    <source>
        <dbReference type="Pfam" id="PF13592"/>
    </source>
</evidence>
<feature type="domain" description="Winged helix-turn helix" evidence="2">
    <location>
        <begin position="106"/>
        <end position="155"/>
    </location>
</feature>
<dbReference type="InterPro" id="IPR025959">
    <property type="entry name" value="Winged_HTH_dom"/>
</dbReference>
<feature type="domain" description="Terminase ATPase subunit N-terminal" evidence="1">
    <location>
        <begin position="24"/>
        <end position="81"/>
    </location>
</feature>
<name>A0A0D8BR84_GEOKU</name>
<evidence type="ECO:0000313" key="3">
    <source>
        <dbReference type="EMBL" id="KJE26703.1"/>
    </source>
</evidence>
<dbReference type="Pfam" id="PF06056">
    <property type="entry name" value="Terminase_5"/>
    <property type="match status" value="1"/>
</dbReference>
<organism evidence="3 4">
    <name type="scientific">Geobacillus kaustophilus</name>
    <dbReference type="NCBI Taxonomy" id="1462"/>
    <lineage>
        <taxon>Bacteria</taxon>
        <taxon>Bacillati</taxon>
        <taxon>Bacillota</taxon>
        <taxon>Bacilli</taxon>
        <taxon>Bacillales</taxon>
        <taxon>Anoxybacillaceae</taxon>
        <taxon>Geobacillus</taxon>
        <taxon>Geobacillus thermoleovorans group</taxon>
    </lineage>
</organism>
<dbReference type="Pfam" id="PF13592">
    <property type="entry name" value="HTH_33"/>
    <property type="match status" value="1"/>
</dbReference>
<reference evidence="3 4" key="1">
    <citation type="submission" date="2015-01" db="EMBL/GenBank/DDBJ databases">
        <authorList>
            <person name="Filippidou S."/>
            <person name="Jeanneret N."/>
            <person name="Russel-Delif L."/>
            <person name="Junier T."/>
            <person name="Wunderlin T."/>
            <person name="Molina V."/>
            <person name="Johnson S.L."/>
            <person name="Davenport K.W."/>
            <person name="Chain P.S."/>
            <person name="Dorador C."/>
            <person name="Junier P."/>
        </authorList>
    </citation>
    <scope>NUCLEOTIDE SEQUENCE [LARGE SCALE GENOMIC DNA]</scope>
    <source>
        <strain evidence="3 4">Et7/4</strain>
    </source>
</reference>
<proteinExistence type="predicted"/>
<comment type="caution">
    <text evidence="3">The sequence shown here is derived from an EMBL/GenBank/DDBJ whole genome shotgun (WGS) entry which is preliminary data.</text>
</comment>
<evidence type="ECO:0000313" key="4">
    <source>
        <dbReference type="Proteomes" id="UP000032522"/>
    </source>
</evidence>
<accession>A0A0D8BR84</accession>
<evidence type="ECO:0000259" key="1">
    <source>
        <dbReference type="Pfam" id="PF06056"/>
    </source>
</evidence>
<dbReference type="AlphaFoldDB" id="A0A0D8BR84"/>
<dbReference type="EMBL" id="JYBP01000003">
    <property type="protein sequence ID" value="KJE26703.1"/>
    <property type="molecule type" value="Genomic_DNA"/>
</dbReference>
<protein>
    <submittedName>
        <fullName evidence="3">ATPase subunit of terminase family protein</fullName>
    </submittedName>
</protein>
<sequence length="183" mass="21037">MPNHKDEIEKLSIVMKEAKSKRAYERYQAIYLHLQGYEKGEIATIIGRSKKTIYNYIHAYTQHGLDGLEMKHSPGAPRRLTRDQEKELALIIEHQLPVDVGFKTKYNWTLAIVAELIQQKWGPTYTLRGTSEILHRLGLSYTKPTYTLANADVEKLPKHGKPVWESLQRLLSGESLQTILHSS</sequence>
<dbReference type="SUPFAM" id="SSF46689">
    <property type="entry name" value="Homeodomain-like"/>
    <property type="match status" value="1"/>
</dbReference>
<dbReference type="InterPro" id="IPR009057">
    <property type="entry name" value="Homeodomain-like_sf"/>
</dbReference>
<dbReference type="Proteomes" id="UP000032522">
    <property type="component" value="Unassembled WGS sequence"/>
</dbReference>
<dbReference type="PATRIC" id="fig|1462.6.peg.399"/>
<gene>
    <name evidence="3" type="ORF">LG52_287</name>
</gene>